<dbReference type="RefSeq" id="WP_307192024.1">
    <property type="nucleotide sequence ID" value="NZ_JAUSUN010000013.1"/>
</dbReference>
<comment type="caution">
    <text evidence="2">The sequence shown here is derived from an EMBL/GenBank/DDBJ whole genome shotgun (WGS) entry which is preliminary data.</text>
</comment>
<dbReference type="Pfam" id="PF10651">
    <property type="entry name" value="BppU_N"/>
    <property type="match status" value="1"/>
</dbReference>
<accession>A0ABU0FWD8</accession>
<name>A0ABU0FWD8_9BACI</name>
<protein>
    <recommendedName>
        <fullName evidence="1">BppU N-terminal domain-containing protein</fullName>
    </recommendedName>
</protein>
<keyword evidence="3" id="KW-1185">Reference proteome</keyword>
<gene>
    <name evidence="2" type="ORF">J2S25_002450</name>
</gene>
<dbReference type="Gene3D" id="2.60.40.3350">
    <property type="match status" value="1"/>
</dbReference>
<organism evidence="2 3">
    <name type="scientific">Mesobacillus stamsii</name>
    <dbReference type="NCBI Taxonomy" id="225347"/>
    <lineage>
        <taxon>Bacteria</taxon>
        <taxon>Bacillati</taxon>
        <taxon>Bacillota</taxon>
        <taxon>Bacilli</taxon>
        <taxon>Bacillales</taxon>
        <taxon>Bacillaceae</taxon>
        <taxon>Mesobacillus</taxon>
    </lineage>
</organism>
<evidence type="ECO:0000259" key="1">
    <source>
        <dbReference type="Pfam" id="PF10651"/>
    </source>
</evidence>
<dbReference type="EMBL" id="JAUSUN010000013">
    <property type="protein sequence ID" value="MDQ0414243.1"/>
    <property type="molecule type" value="Genomic_DNA"/>
</dbReference>
<proteinExistence type="predicted"/>
<dbReference type="Proteomes" id="UP001242313">
    <property type="component" value="Unassembled WGS sequence"/>
</dbReference>
<evidence type="ECO:0000313" key="2">
    <source>
        <dbReference type="EMBL" id="MDQ0414243.1"/>
    </source>
</evidence>
<dbReference type="InterPro" id="IPR018913">
    <property type="entry name" value="BppU_N"/>
</dbReference>
<feature type="domain" description="BppU N-terminal" evidence="1">
    <location>
        <begin position="20"/>
        <end position="135"/>
    </location>
</feature>
<reference evidence="2 3" key="1">
    <citation type="submission" date="2023-07" db="EMBL/GenBank/DDBJ databases">
        <title>Genomic Encyclopedia of Type Strains, Phase IV (KMG-IV): sequencing the most valuable type-strain genomes for metagenomic binning, comparative biology and taxonomic classification.</title>
        <authorList>
            <person name="Goeker M."/>
        </authorList>
    </citation>
    <scope>NUCLEOTIDE SEQUENCE [LARGE SCALE GENOMIC DNA]</scope>
    <source>
        <strain evidence="2 3">DSM 19598</strain>
    </source>
</reference>
<sequence length="740" mass="80702">MLKEFKVIVDIEKIVRNPVYTVNSNDLDTFKLIVTVNKSGIPADLTNVTPRIAIKKPDGNTVFLDGIVTGLGVCEFLLTTQAYVVSGSHKAEIMLYDGTTKVAVSNDFSYAVVKGIMNDNTVVSANEWQSIEKVLVDGPIAVDNAIDAAANAQQVASENKTKYLPAVATVADRDTTYPAPIHGDTVRVTDESKTYRYDSVSGWVLTDQYNPTAIDEVNAKIDTISEQLVQSANVYFDDKIGEYVNLGKFWDNQRTGKKYTVEFNQYGASPSSDGIKKDDNVGLFCEPSTNTYKGRNDYENIGLFRSIDVNAYVDANDDYHVTAIKGDGRFKADGTNGDVYVMAMPGYIKRYLDSVVWGFTYSDVQYAGFEILDEAVKPDGTIRPYLLHAKYAAGKNPLDGLLASISGVYPEYDTMDHNSQITKFHDKGLQYSGKTTHDDYYVQMMLWLKYATMNSENAMKGAVSYYNQYVASVFETNATRIIISNSNATGIEVGSCVSIGDFNGSTQTNDRQNAINYNIANRVMVLSKEPLADEINTVINLDVATAFTTTATTTITTYPWISGACDNVLGQDGSPTSNSSGREPFILNGIEMMVGGYEVLANIIINNNNTDTNNYKIEVYANYNCKTFATTITTDYDFVGLIAQTNNSWSYLTKTETKDLHPSLILPIATGGTSSTGYGDGIYTNSPTSGTREWLSLGYPGGGSGGGLRCFVASGGLASSSWGILGRLSATGRSRRRALG</sequence>
<evidence type="ECO:0000313" key="3">
    <source>
        <dbReference type="Proteomes" id="UP001242313"/>
    </source>
</evidence>